<feature type="chain" id="PRO_5042835353" evidence="1">
    <location>
        <begin position="27"/>
        <end position="82"/>
    </location>
</feature>
<organism evidence="2 3">
    <name type="scientific">Canna indica</name>
    <name type="common">Indian-shot</name>
    <dbReference type="NCBI Taxonomy" id="4628"/>
    <lineage>
        <taxon>Eukaryota</taxon>
        <taxon>Viridiplantae</taxon>
        <taxon>Streptophyta</taxon>
        <taxon>Embryophyta</taxon>
        <taxon>Tracheophyta</taxon>
        <taxon>Spermatophyta</taxon>
        <taxon>Magnoliopsida</taxon>
        <taxon>Liliopsida</taxon>
        <taxon>Zingiberales</taxon>
        <taxon>Cannaceae</taxon>
        <taxon>Canna</taxon>
    </lineage>
</organism>
<keyword evidence="3" id="KW-1185">Reference proteome</keyword>
<evidence type="ECO:0000313" key="3">
    <source>
        <dbReference type="Proteomes" id="UP001327560"/>
    </source>
</evidence>
<accession>A0AAQ3KQC9</accession>
<keyword evidence="1" id="KW-0732">Signal</keyword>
<sequence length="82" mass="9030">MAAPLELLCFMLYLGLFFSTGVTTLGEEQRMTLGGEGTADAESLAVDPSYQFPNSRLRDAYIALQTWKHIAIFSDPQNLTAN</sequence>
<protein>
    <submittedName>
        <fullName evidence="2">Leucine-rich repeat extensin-like protein 4</fullName>
    </submittedName>
</protein>
<proteinExistence type="predicted"/>
<name>A0AAQ3KQC9_9LILI</name>
<evidence type="ECO:0000256" key="1">
    <source>
        <dbReference type="SAM" id="SignalP"/>
    </source>
</evidence>
<dbReference type="Proteomes" id="UP001327560">
    <property type="component" value="Chromosome 7"/>
</dbReference>
<dbReference type="AlphaFoldDB" id="A0AAQ3KQC9"/>
<feature type="signal peptide" evidence="1">
    <location>
        <begin position="1"/>
        <end position="26"/>
    </location>
</feature>
<evidence type="ECO:0000313" key="2">
    <source>
        <dbReference type="EMBL" id="WOL13107.1"/>
    </source>
</evidence>
<gene>
    <name evidence="2" type="ORF">Cni_G21876</name>
</gene>
<reference evidence="2 3" key="1">
    <citation type="submission" date="2023-10" db="EMBL/GenBank/DDBJ databases">
        <title>Chromosome-scale genome assembly provides insights into flower coloration mechanisms of Canna indica.</title>
        <authorList>
            <person name="Li C."/>
        </authorList>
    </citation>
    <scope>NUCLEOTIDE SEQUENCE [LARGE SCALE GENOMIC DNA]</scope>
    <source>
        <tissue evidence="2">Flower</tissue>
    </source>
</reference>
<dbReference type="EMBL" id="CP136896">
    <property type="protein sequence ID" value="WOL13107.1"/>
    <property type="molecule type" value="Genomic_DNA"/>
</dbReference>